<organism evidence="1 2">
    <name type="scientific">Panicum virgatum</name>
    <name type="common">Blackwell switchgrass</name>
    <dbReference type="NCBI Taxonomy" id="38727"/>
    <lineage>
        <taxon>Eukaryota</taxon>
        <taxon>Viridiplantae</taxon>
        <taxon>Streptophyta</taxon>
        <taxon>Embryophyta</taxon>
        <taxon>Tracheophyta</taxon>
        <taxon>Spermatophyta</taxon>
        <taxon>Magnoliopsida</taxon>
        <taxon>Liliopsida</taxon>
        <taxon>Poales</taxon>
        <taxon>Poaceae</taxon>
        <taxon>PACMAD clade</taxon>
        <taxon>Panicoideae</taxon>
        <taxon>Panicodae</taxon>
        <taxon>Paniceae</taxon>
        <taxon>Panicinae</taxon>
        <taxon>Panicum</taxon>
        <taxon>Panicum sect. Hiantes</taxon>
    </lineage>
</organism>
<comment type="caution">
    <text evidence="1">The sequence shown here is derived from an EMBL/GenBank/DDBJ whole genome shotgun (WGS) entry which is preliminary data.</text>
</comment>
<evidence type="ECO:0000313" key="1">
    <source>
        <dbReference type="EMBL" id="KAG2611518.1"/>
    </source>
</evidence>
<dbReference type="Proteomes" id="UP000823388">
    <property type="component" value="Chromosome 4K"/>
</dbReference>
<keyword evidence="2" id="KW-1185">Reference proteome</keyword>
<protein>
    <submittedName>
        <fullName evidence="1">Uncharacterized protein</fullName>
    </submittedName>
</protein>
<dbReference type="AlphaFoldDB" id="A0A8T0TP72"/>
<gene>
    <name evidence="1" type="ORF">PVAP13_4KG122800</name>
</gene>
<sequence length="54" mass="6413">MERRAIWRTLSSSMTIVDFRRGPLEAYLPHNENNDDSKMICEDNFKNVYKLFCG</sequence>
<name>A0A8T0TP72_PANVG</name>
<dbReference type="EMBL" id="CM029043">
    <property type="protein sequence ID" value="KAG2611518.1"/>
    <property type="molecule type" value="Genomic_DNA"/>
</dbReference>
<proteinExistence type="predicted"/>
<accession>A0A8T0TP72</accession>
<reference evidence="1" key="1">
    <citation type="submission" date="2020-05" db="EMBL/GenBank/DDBJ databases">
        <title>WGS assembly of Panicum virgatum.</title>
        <authorList>
            <person name="Lovell J.T."/>
            <person name="Jenkins J."/>
            <person name="Shu S."/>
            <person name="Juenger T.E."/>
            <person name="Schmutz J."/>
        </authorList>
    </citation>
    <scope>NUCLEOTIDE SEQUENCE</scope>
    <source>
        <strain evidence="1">AP13</strain>
    </source>
</reference>
<evidence type="ECO:0000313" key="2">
    <source>
        <dbReference type="Proteomes" id="UP000823388"/>
    </source>
</evidence>